<evidence type="ECO:0000313" key="14">
    <source>
        <dbReference type="EMBL" id="TCT01720.1"/>
    </source>
</evidence>
<dbReference type="EC" id="2.7.13.3" evidence="2"/>
<evidence type="ECO:0000256" key="3">
    <source>
        <dbReference type="ARBA" id="ARBA00022553"/>
    </source>
</evidence>
<dbReference type="InterPro" id="IPR013656">
    <property type="entry name" value="PAS_4"/>
</dbReference>
<dbReference type="SMART" id="SM00448">
    <property type="entry name" value="REC"/>
    <property type="match status" value="1"/>
</dbReference>
<accession>A0A4R3LMU2</accession>
<dbReference type="InterPro" id="IPR013767">
    <property type="entry name" value="PAS_fold"/>
</dbReference>
<dbReference type="InterPro" id="IPR036890">
    <property type="entry name" value="HATPase_C_sf"/>
</dbReference>
<evidence type="ECO:0000259" key="12">
    <source>
        <dbReference type="PROSITE" id="PS50112"/>
    </source>
</evidence>
<dbReference type="InterPro" id="IPR005467">
    <property type="entry name" value="His_kinase_dom"/>
</dbReference>
<dbReference type="PROSITE" id="PS50113">
    <property type="entry name" value="PAC"/>
    <property type="match status" value="1"/>
</dbReference>
<dbReference type="SUPFAM" id="SSF47384">
    <property type="entry name" value="Homodimeric domain of signal transducing histidine kinase"/>
    <property type="match status" value="1"/>
</dbReference>
<feature type="domain" description="PAS" evidence="12">
    <location>
        <begin position="286"/>
        <end position="341"/>
    </location>
</feature>
<evidence type="ECO:0000256" key="1">
    <source>
        <dbReference type="ARBA" id="ARBA00000085"/>
    </source>
</evidence>
<evidence type="ECO:0000256" key="7">
    <source>
        <dbReference type="ARBA" id="ARBA00022840"/>
    </source>
</evidence>
<dbReference type="PANTHER" id="PTHR43065:SF42">
    <property type="entry name" value="TWO-COMPONENT SENSOR PPRA"/>
    <property type="match status" value="1"/>
</dbReference>
<evidence type="ECO:0000259" key="13">
    <source>
        <dbReference type="PROSITE" id="PS50113"/>
    </source>
</evidence>
<comment type="catalytic activity">
    <reaction evidence="1">
        <text>ATP + protein L-histidine = ADP + protein N-phospho-L-histidine.</text>
        <dbReference type="EC" id="2.7.13.3"/>
    </reaction>
</comment>
<dbReference type="GO" id="GO:0005524">
    <property type="term" value="F:ATP binding"/>
    <property type="evidence" value="ECO:0007669"/>
    <property type="project" value="UniProtKB-KW"/>
</dbReference>
<dbReference type="PROSITE" id="PS50110">
    <property type="entry name" value="RESPONSE_REGULATORY"/>
    <property type="match status" value="1"/>
</dbReference>
<dbReference type="PRINTS" id="PR00344">
    <property type="entry name" value="BCTRLSENSOR"/>
</dbReference>
<sequence>MTGSGHTFWGDVADAQDTGLIVVDTARHVVVWNAWLAAASGIASAAAIGKPLDGLFPGTDMRWISSAVTQALEAGASAFLTHTLHPNLLPLRTRAGAELFHNVTVRPVGERPYGWCLIQIADITMAVHRERVLRERQNARYDAVMNSASDAILTLDAGGIIQFANIAAASKLGYAENALLNQPFEPLLPDRAAWSDAWKTVLADGTFPHPIEIVVRRRDGSLSYMEATASKWLSNSRVFVTAILRDVNERRAAEEALRHLNQTLERRVAERTADRDRMWRLSTDVMMVAQFDGTITAINPAWGPLFGWTEETLVGADIVDFVAEEDRDGFRAILDSFSQVRTPRLFELRIRTRTNDYRRVAWSAVAADGRLQAVGRDVTAEREAEQALRDAEEGLRQSQKMEAIGQLTGGIAHDFNNLLTGIIGALDLVNRRIKAGQTHDVQPFMDAASASANRAAALTHRLLAFARRQPLDPKAVNANELIRGMEDLFTRSLGEQIRLRTDLAPDLWPTLSDANQLENALLNLAINARDAMPDGGALTISTTNTVVARAERHGQDVLEPGHYTLIEVQDTGAGMEPEVLAKVFEPFFTTKPIGQGTGLGLSMIYGFAKQSRGHVRIESQPGAGTQVRLYLPRHKGQLANEAPLMVAQSPNGSGEAVLLVEDDPAVRLLIGEVLRDLGYACIEAGDAPAALPILASDIRLDLMITDVGLPGMNGRQLATLARGHRPSLKILFVTGYTERAVEQARFLGPGMEMISKPFTLDALAQKINGMIAG</sequence>
<comment type="caution">
    <text evidence="14">The sequence shown here is derived from an EMBL/GenBank/DDBJ whole genome shotgun (WGS) entry which is preliminary data.</text>
</comment>
<dbReference type="SMART" id="SM00388">
    <property type="entry name" value="HisKA"/>
    <property type="match status" value="1"/>
</dbReference>
<dbReference type="CDD" id="cd00082">
    <property type="entry name" value="HisKA"/>
    <property type="match status" value="1"/>
</dbReference>
<dbReference type="InterPro" id="IPR000014">
    <property type="entry name" value="PAS"/>
</dbReference>
<evidence type="ECO:0000256" key="2">
    <source>
        <dbReference type="ARBA" id="ARBA00012438"/>
    </source>
</evidence>
<dbReference type="InterPro" id="IPR000700">
    <property type="entry name" value="PAS-assoc_C"/>
</dbReference>
<dbReference type="SMART" id="SM00387">
    <property type="entry name" value="HATPase_c"/>
    <property type="match status" value="1"/>
</dbReference>
<dbReference type="SMART" id="SM00091">
    <property type="entry name" value="PAS"/>
    <property type="match status" value="3"/>
</dbReference>
<feature type="domain" description="PAS" evidence="12">
    <location>
        <begin position="137"/>
        <end position="190"/>
    </location>
</feature>
<dbReference type="CDD" id="cd18161">
    <property type="entry name" value="REC_hyHK_blue-like"/>
    <property type="match status" value="1"/>
</dbReference>
<proteinExistence type="predicted"/>
<dbReference type="Pfam" id="PF08448">
    <property type="entry name" value="PAS_4"/>
    <property type="match status" value="1"/>
</dbReference>
<evidence type="ECO:0000256" key="8">
    <source>
        <dbReference type="ARBA" id="ARBA00023012"/>
    </source>
</evidence>
<feature type="domain" description="Response regulatory" evidence="11">
    <location>
        <begin position="656"/>
        <end position="771"/>
    </location>
</feature>
<reference evidence="14 15" key="1">
    <citation type="submission" date="2019-03" db="EMBL/GenBank/DDBJ databases">
        <title>Genomic Encyclopedia of Type Strains, Phase IV (KMG-IV): sequencing the most valuable type-strain genomes for metagenomic binning, comparative biology and taxonomic classification.</title>
        <authorList>
            <person name="Goeker M."/>
        </authorList>
    </citation>
    <scope>NUCLEOTIDE SEQUENCE [LARGE SCALE GENOMIC DNA]</scope>
    <source>
        <strain evidence="14 15">DSM 9035</strain>
    </source>
</reference>
<dbReference type="Gene3D" id="3.30.565.10">
    <property type="entry name" value="Histidine kinase-like ATPase, C-terminal domain"/>
    <property type="match status" value="1"/>
</dbReference>
<dbReference type="InterPro" id="IPR003594">
    <property type="entry name" value="HATPase_dom"/>
</dbReference>
<keyword evidence="6" id="KW-0418">Kinase</keyword>
<dbReference type="PROSITE" id="PS50112">
    <property type="entry name" value="PAS"/>
    <property type="match status" value="2"/>
</dbReference>
<dbReference type="InterPro" id="IPR004358">
    <property type="entry name" value="Sig_transdc_His_kin-like_C"/>
</dbReference>
<dbReference type="PANTHER" id="PTHR43065">
    <property type="entry name" value="SENSOR HISTIDINE KINASE"/>
    <property type="match status" value="1"/>
</dbReference>
<evidence type="ECO:0000256" key="5">
    <source>
        <dbReference type="ARBA" id="ARBA00022741"/>
    </source>
</evidence>
<dbReference type="PROSITE" id="PS50109">
    <property type="entry name" value="HIS_KIN"/>
    <property type="match status" value="1"/>
</dbReference>
<dbReference type="SUPFAM" id="SSF52172">
    <property type="entry name" value="CheY-like"/>
    <property type="match status" value="1"/>
</dbReference>
<evidence type="ECO:0000256" key="4">
    <source>
        <dbReference type="ARBA" id="ARBA00022679"/>
    </source>
</evidence>
<name>A0A4R3LMU2_9HYPH</name>
<dbReference type="CDD" id="cd00130">
    <property type="entry name" value="PAS"/>
    <property type="match status" value="2"/>
</dbReference>
<dbReference type="NCBIfam" id="TIGR00229">
    <property type="entry name" value="sensory_box"/>
    <property type="match status" value="2"/>
</dbReference>
<dbReference type="Pfam" id="PF00989">
    <property type="entry name" value="PAS"/>
    <property type="match status" value="2"/>
</dbReference>
<keyword evidence="5" id="KW-0547">Nucleotide-binding</keyword>
<organism evidence="14 15">
    <name type="scientific">Aquabacter spiritensis</name>
    <dbReference type="NCBI Taxonomy" id="933073"/>
    <lineage>
        <taxon>Bacteria</taxon>
        <taxon>Pseudomonadati</taxon>
        <taxon>Pseudomonadota</taxon>
        <taxon>Alphaproteobacteria</taxon>
        <taxon>Hyphomicrobiales</taxon>
        <taxon>Xanthobacteraceae</taxon>
        <taxon>Aquabacter</taxon>
    </lineage>
</organism>
<dbReference type="Gene3D" id="3.40.50.2300">
    <property type="match status" value="1"/>
</dbReference>
<dbReference type="OrthoDB" id="9796100at2"/>
<dbReference type="GO" id="GO:0006355">
    <property type="term" value="P:regulation of DNA-templated transcription"/>
    <property type="evidence" value="ECO:0007669"/>
    <property type="project" value="InterPro"/>
</dbReference>
<dbReference type="EMBL" id="SMAI01000017">
    <property type="protein sequence ID" value="TCT01720.1"/>
    <property type="molecule type" value="Genomic_DNA"/>
</dbReference>
<dbReference type="SUPFAM" id="SSF55874">
    <property type="entry name" value="ATPase domain of HSP90 chaperone/DNA topoisomerase II/histidine kinase"/>
    <property type="match status" value="1"/>
</dbReference>
<dbReference type="InterPro" id="IPR001789">
    <property type="entry name" value="Sig_transdc_resp-reg_receiver"/>
</dbReference>
<feature type="domain" description="PAC" evidence="13">
    <location>
        <begin position="209"/>
        <end position="259"/>
    </location>
</feature>
<dbReference type="Proteomes" id="UP000294664">
    <property type="component" value="Unassembled WGS sequence"/>
</dbReference>
<dbReference type="Pfam" id="PF00512">
    <property type="entry name" value="HisKA"/>
    <property type="match status" value="1"/>
</dbReference>
<dbReference type="Gene3D" id="3.30.450.20">
    <property type="entry name" value="PAS domain"/>
    <property type="match status" value="3"/>
</dbReference>
<protein>
    <recommendedName>
        <fullName evidence="2">histidine kinase</fullName>
        <ecNumber evidence="2">2.7.13.3</ecNumber>
    </recommendedName>
</protein>
<dbReference type="InterPro" id="IPR011006">
    <property type="entry name" value="CheY-like_superfamily"/>
</dbReference>
<dbReference type="SUPFAM" id="SSF55785">
    <property type="entry name" value="PYP-like sensor domain (PAS domain)"/>
    <property type="match status" value="3"/>
</dbReference>
<evidence type="ECO:0000259" key="10">
    <source>
        <dbReference type="PROSITE" id="PS50109"/>
    </source>
</evidence>
<keyword evidence="8" id="KW-0902">Two-component regulatory system</keyword>
<dbReference type="Pfam" id="PF02518">
    <property type="entry name" value="HATPase_c"/>
    <property type="match status" value="1"/>
</dbReference>
<evidence type="ECO:0000256" key="9">
    <source>
        <dbReference type="PROSITE-ProRule" id="PRU00169"/>
    </source>
</evidence>
<dbReference type="GO" id="GO:0000155">
    <property type="term" value="F:phosphorelay sensor kinase activity"/>
    <property type="evidence" value="ECO:0007669"/>
    <property type="project" value="InterPro"/>
</dbReference>
<keyword evidence="7" id="KW-0067">ATP-binding</keyword>
<gene>
    <name evidence="14" type="ORF">EDC64_11773</name>
</gene>
<evidence type="ECO:0000259" key="11">
    <source>
        <dbReference type="PROSITE" id="PS50110"/>
    </source>
</evidence>
<dbReference type="Pfam" id="PF00072">
    <property type="entry name" value="Response_reg"/>
    <property type="match status" value="1"/>
</dbReference>
<feature type="modified residue" description="4-aspartylphosphate" evidence="9">
    <location>
        <position position="706"/>
    </location>
</feature>
<dbReference type="InterPro" id="IPR036097">
    <property type="entry name" value="HisK_dim/P_sf"/>
</dbReference>
<keyword evidence="4" id="KW-0808">Transferase</keyword>
<dbReference type="Gene3D" id="1.10.287.130">
    <property type="match status" value="1"/>
</dbReference>
<evidence type="ECO:0000256" key="6">
    <source>
        <dbReference type="ARBA" id="ARBA00022777"/>
    </source>
</evidence>
<feature type="domain" description="Histidine kinase" evidence="10">
    <location>
        <begin position="410"/>
        <end position="635"/>
    </location>
</feature>
<dbReference type="AlphaFoldDB" id="A0A4R3LMU2"/>
<keyword evidence="3 9" id="KW-0597">Phosphoprotein</keyword>
<dbReference type="InterPro" id="IPR035965">
    <property type="entry name" value="PAS-like_dom_sf"/>
</dbReference>
<dbReference type="RefSeq" id="WP_132035015.1">
    <property type="nucleotide sequence ID" value="NZ_SMAI01000017.1"/>
</dbReference>
<evidence type="ECO:0000313" key="15">
    <source>
        <dbReference type="Proteomes" id="UP000294664"/>
    </source>
</evidence>
<dbReference type="InterPro" id="IPR003661">
    <property type="entry name" value="HisK_dim/P_dom"/>
</dbReference>
<keyword evidence="15" id="KW-1185">Reference proteome</keyword>